<dbReference type="Proteomes" id="UP000184016">
    <property type="component" value="Unassembled WGS sequence"/>
</dbReference>
<evidence type="ECO:0000256" key="1">
    <source>
        <dbReference type="ARBA" id="ARBA00022980"/>
    </source>
</evidence>
<dbReference type="CDD" id="cd06088">
    <property type="entry name" value="KOW_RPL14"/>
    <property type="match status" value="1"/>
</dbReference>
<sequence length="102" mass="11710">MGHTRDLPELASIVELLRGRDSKKLAVVIGHDGDRFVWVADGDLRKVEKPKRKNILHIRTLGSYAERTRQTLQEGKQVSNAMLRYDLRRYSEAGQEENEVHG</sequence>
<proteinExistence type="predicted"/>
<dbReference type="InterPro" id="IPR008991">
    <property type="entry name" value="Translation_prot_SH3-like_sf"/>
</dbReference>
<evidence type="ECO:0000313" key="3">
    <source>
        <dbReference type="EMBL" id="SHK80748.1"/>
    </source>
</evidence>
<gene>
    <name evidence="3" type="ORF">SAMN05443507_12317</name>
</gene>
<dbReference type="RefSeq" id="WP_083574327.1">
    <property type="nucleotide sequence ID" value="NZ_FRAF01000023.1"/>
</dbReference>
<evidence type="ECO:0000256" key="2">
    <source>
        <dbReference type="ARBA" id="ARBA00023274"/>
    </source>
</evidence>
<reference evidence="4" key="1">
    <citation type="submission" date="2016-11" db="EMBL/GenBank/DDBJ databases">
        <authorList>
            <person name="Varghese N."/>
            <person name="Submissions S."/>
        </authorList>
    </citation>
    <scope>NUCLEOTIDE SEQUENCE [LARGE SCALE GENOMIC DNA]</scope>
    <source>
        <strain evidence="4">USBA-503</strain>
    </source>
</reference>
<dbReference type="EMBL" id="FRAF01000023">
    <property type="protein sequence ID" value="SHK80748.1"/>
    <property type="molecule type" value="Genomic_DNA"/>
</dbReference>
<keyword evidence="2" id="KW-0687">Ribonucleoprotein</keyword>
<dbReference type="GO" id="GO:0005840">
    <property type="term" value="C:ribosome"/>
    <property type="evidence" value="ECO:0007669"/>
    <property type="project" value="UniProtKB-KW"/>
</dbReference>
<evidence type="ECO:0000313" key="4">
    <source>
        <dbReference type="Proteomes" id="UP000184016"/>
    </source>
</evidence>
<dbReference type="AlphaFoldDB" id="A0A1M6VH03"/>
<dbReference type="OrthoDB" id="5244at2"/>
<dbReference type="GO" id="GO:1990904">
    <property type="term" value="C:ribonucleoprotein complex"/>
    <property type="evidence" value="ECO:0007669"/>
    <property type="project" value="UniProtKB-KW"/>
</dbReference>
<dbReference type="STRING" id="1830138.SAMN05443507_12317"/>
<keyword evidence="1" id="KW-0689">Ribosomal protein</keyword>
<accession>A0A1M6VH03</accession>
<protein>
    <recommendedName>
        <fullName evidence="5">Ribosomal protein L14E/L6E/L27E</fullName>
    </recommendedName>
</protein>
<organism evidence="3 4">
    <name type="scientific">Alicyclobacillus tolerans</name>
    <dbReference type="NCBI Taxonomy" id="90970"/>
    <lineage>
        <taxon>Bacteria</taxon>
        <taxon>Bacillati</taxon>
        <taxon>Bacillota</taxon>
        <taxon>Bacilli</taxon>
        <taxon>Bacillales</taxon>
        <taxon>Alicyclobacillaceae</taxon>
        <taxon>Alicyclobacillus</taxon>
    </lineage>
</organism>
<name>A0A1M6VH03_9BACL</name>
<dbReference type="InterPro" id="IPR041985">
    <property type="entry name" value="Ribosomal_eL14_KOW"/>
</dbReference>
<dbReference type="SUPFAM" id="SSF50104">
    <property type="entry name" value="Translation proteins SH3-like domain"/>
    <property type="match status" value="1"/>
</dbReference>
<keyword evidence="4" id="KW-1185">Reference proteome</keyword>
<evidence type="ECO:0008006" key="5">
    <source>
        <dbReference type="Google" id="ProtNLM"/>
    </source>
</evidence>